<dbReference type="PANTHER" id="PTHR43165:SF1">
    <property type="entry name" value="PHOSPHODIESTERASE MJ0936"/>
    <property type="match status" value="1"/>
</dbReference>
<dbReference type="InterPro" id="IPR000979">
    <property type="entry name" value="Phosphodiesterase_MJ0936/Vps29"/>
</dbReference>
<evidence type="ECO:0000313" key="4">
    <source>
        <dbReference type="EMBL" id="POR01517.1"/>
    </source>
</evidence>
<dbReference type="SUPFAM" id="SSF56300">
    <property type="entry name" value="Metallo-dependent phosphatases"/>
    <property type="match status" value="1"/>
</dbReference>
<dbReference type="PANTHER" id="PTHR43165">
    <property type="entry name" value="METALLOPHOSPHOESTERASE"/>
    <property type="match status" value="1"/>
</dbReference>
<accession>A0A2S4JPP5</accession>
<evidence type="ECO:0000259" key="3">
    <source>
        <dbReference type="Pfam" id="PF12850"/>
    </source>
</evidence>
<dbReference type="Gene3D" id="3.60.21.10">
    <property type="match status" value="1"/>
</dbReference>
<comment type="similarity">
    <text evidence="1 2">Belongs to the metallophosphoesterase superfamily. YfcE family.</text>
</comment>
<feature type="domain" description="Calcineurin-like phosphoesterase" evidence="3">
    <location>
        <begin position="1"/>
        <end position="153"/>
    </location>
</feature>
<dbReference type="GO" id="GO:0046872">
    <property type="term" value="F:metal ion binding"/>
    <property type="evidence" value="ECO:0007669"/>
    <property type="project" value="UniProtKB-KW"/>
</dbReference>
<dbReference type="Pfam" id="PF12850">
    <property type="entry name" value="Metallophos_2"/>
    <property type="match status" value="1"/>
</dbReference>
<evidence type="ECO:0000256" key="2">
    <source>
        <dbReference type="RuleBase" id="RU362039"/>
    </source>
</evidence>
<proteinExistence type="inferred from homology"/>
<name>A0A2S4JPP5_9SPIO</name>
<dbReference type="GO" id="GO:0016787">
    <property type="term" value="F:hydrolase activity"/>
    <property type="evidence" value="ECO:0007669"/>
    <property type="project" value="UniProtKB-UniRule"/>
</dbReference>
<evidence type="ECO:0000313" key="5">
    <source>
        <dbReference type="Proteomes" id="UP000237350"/>
    </source>
</evidence>
<dbReference type="EMBL" id="LPWH01000066">
    <property type="protein sequence ID" value="POR01517.1"/>
    <property type="molecule type" value="Genomic_DNA"/>
</dbReference>
<keyword evidence="5" id="KW-1185">Reference proteome</keyword>
<dbReference type="EC" id="3.1.4.-" evidence="2"/>
<protein>
    <recommendedName>
        <fullName evidence="2">Phosphoesterase</fullName>
        <ecNumber evidence="2">3.1.4.-</ecNumber>
    </recommendedName>
</protein>
<dbReference type="InterPro" id="IPR053193">
    <property type="entry name" value="MetalloPDE_YfcE-like"/>
</dbReference>
<dbReference type="AlphaFoldDB" id="A0A2S4JPP5"/>
<organism evidence="4 5">
    <name type="scientific">Alkalispirochaeta sphaeroplastigenens</name>
    <dbReference type="NCBI Taxonomy" id="1187066"/>
    <lineage>
        <taxon>Bacteria</taxon>
        <taxon>Pseudomonadati</taxon>
        <taxon>Spirochaetota</taxon>
        <taxon>Spirochaetia</taxon>
        <taxon>Spirochaetales</taxon>
        <taxon>Spirochaetaceae</taxon>
        <taxon>Alkalispirochaeta</taxon>
    </lineage>
</organism>
<comment type="cofactor">
    <cofactor evidence="2">
        <name>a divalent metal cation</name>
        <dbReference type="ChEBI" id="CHEBI:60240"/>
    </cofactor>
</comment>
<dbReference type="InterPro" id="IPR024654">
    <property type="entry name" value="Calcineurin-like_PHP_lpxH"/>
</dbReference>
<evidence type="ECO:0000256" key="1">
    <source>
        <dbReference type="ARBA" id="ARBA00008950"/>
    </source>
</evidence>
<dbReference type="InterPro" id="IPR029052">
    <property type="entry name" value="Metallo-depent_PP-like"/>
</dbReference>
<dbReference type="OrthoDB" id="332939at2"/>
<dbReference type="NCBIfam" id="TIGR00040">
    <property type="entry name" value="yfcE"/>
    <property type="match status" value="1"/>
</dbReference>
<comment type="caution">
    <text evidence="4">The sequence shown here is derived from an EMBL/GenBank/DDBJ whole genome shotgun (WGS) entry which is preliminary data.</text>
</comment>
<gene>
    <name evidence="4" type="ORF">AU468_08115</name>
</gene>
<reference evidence="5" key="1">
    <citation type="submission" date="2015-12" db="EMBL/GenBank/DDBJ databases">
        <authorList>
            <person name="Lodha T.D."/>
            <person name="Chintalapati S."/>
            <person name="Chintalapati V.R."/>
            <person name="Sravanthi T."/>
        </authorList>
    </citation>
    <scope>NUCLEOTIDE SEQUENCE [LARGE SCALE GENOMIC DNA]</scope>
    <source>
        <strain evidence="5">JC133</strain>
    </source>
</reference>
<dbReference type="Proteomes" id="UP000237350">
    <property type="component" value="Unassembled WGS sequence"/>
</dbReference>
<dbReference type="RefSeq" id="WP_103680284.1">
    <property type="nucleotide sequence ID" value="NZ_LPWH01000066.1"/>
</dbReference>
<sequence length="174" mass="19379">MKIAIMSDIHDNIWNLERALQQVQEQEAQALLFLGDFCAPFTLDQLARGFSGPIHAILGNNDGDPLLLSRIAGEHSQVTLHGHFAELTFEGVKIALNHYPEIARGLAHSRLYDAVFSGHDHQRYQHTLDQTLWANPGEVMGRFGKPSFGLFHTGARSFSHIDIDLSRRVAGQGQ</sequence>
<keyword evidence="2" id="KW-0479">Metal-binding</keyword>